<dbReference type="GO" id="GO:0009252">
    <property type="term" value="P:peptidoglycan biosynthetic process"/>
    <property type="evidence" value="ECO:0007669"/>
    <property type="project" value="UniProtKB-KW"/>
</dbReference>
<proteinExistence type="inferred from homology"/>
<dbReference type="Proteomes" id="UP000178450">
    <property type="component" value="Unassembled WGS sequence"/>
</dbReference>
<evidence type="ECO:0000259" key="11">
    <source>
        <dbReference type="Pfam" id="PF00768"/>
    </source>
</evidence>
<keyword evidence="10" id="KW-0812">Transmembrane</keyword>
<dbReference type="SUPFAM" id="SSF56601">
    <property type="entry name" value="beta-lactamase/transpeptidase-like"/>
    <property type="match status" value="1"/>
</dbReference>
<keyword evidence="4" id="KW-0133">Cell shape</keyword>
<comment type="caution">
    <text evidence="12">The sequence shown here is derived from an EMBL/GenBank/DDBJ whole genome shotgun (WGS) entry which is preliminary data.</text>
</comment>
<dbReference type="PRINTS" id="PR00725">
    <property type="entry name" value="DADACBPTASE1"/>
</dbReference>
<keyword evidence="10" id="KW-0472">Membrane</keyword>
<feature type="binding site" evidence="8">
    <location>
        <position position="255"/>
    </location>
    <ligand>
        <name>substrate</name>
    </ligand>
</feature>
<dbReference type="InterPro" id="IPR012338">
    <property type="entry name" value="Beta-lactam/transpept-like"/>
</dbReference>
<dbReference type="InterPro" id="IPR018044">
    <property type="entry name" value="Peptidase_S11"/>
</dbReference>
<evidence type="ECO:0000256" key="1">
    <source>
        <dbReference type="ARBA" id="ARBA00007164"/>
    </source>
</evidence>
<keyword evidence="5" id="KW-0573">Peptidoglycan synthesis</keyword>
<evidence type="ECO:0000256" key="9">
    <source>
        <dbReference type="RuleBase" id="RU004016"/>
    </source>
</evidence>
<feature type="active site" evidence="7">
    <location>
        <position position="148"/>
    </location>
</feature>
<dbReference type="GO" id="GO:0009002">
    <property type="term" value="F:serine-type D-Ala-D-Ala carboxypeptidase activity"/>
    <property type="evidence" value="ECO:0007669"/>
    <property type="project" value="InterPro"/>
</dbReference>
<organism evidence="12 13">
    <name type="scientific">Candidatus Roizmanbacteria bacterium RIFOXYA1_FULL_41_12</name>
    <dbReference type="NCBI Taxonomy" id="1802082"/>
    <lineage>
        <taxon>Bacteria</taxon>
        <taxon>Candidatus Roizmaniibacteriota</taxon>
    </lineage>
</organism>
<feature type="active site" description="Acyl-ester intermediate" evidence="7">
    <location>
        <position position="95"/>
    </location>
</feature>
<dbReference type="PANTHER" id="PTHR21581:SF6">
    <property type="entry name" value="TRAFFICKING PROTEIN PARTICLE COMPLEX SUBUNIT 12"/>
    <property type="match status" value="1"/>
</dbReference>
<name>A0A1F7K5L8_9BACT</name>
<gene>
    <name evidence="12" type="ORF">A2209_02860</name>
</gene>
<dbReference type="InterPro" id="IPR001967">
    <property type="entry name" value="Peptidase_S11_N"/>
</dbReference>
<evidence type="ECO:0000313" key="13">
    <source>
        <dbReference type="Proteomes" id="UP000178450"/>
    </source>
</evidence>
<dbReference type="PANTHER" id="PTHR21581">
    <property type="entry name" value="D-ALANYL-D-ALANINE CARBOXYPEPTIDASE"/>
    <property type="match status" value="1"/>
</dbReference>
<accession>A0A1F7K5L8</accession>
<comment type="similarity">
    <text evidence="1 9">Belongs to the peptidase S11 family.</text>
</comment>
<keyword evidence="2" id="KW-0732">Signal</keyword>
<evidence type="ECO:0000256" key="6">
    <source>
        <dbReference type="ARBA" id="ARBA00023316"/>
    </source>
</evidence>
<protein>
    <recommendedName>
        <fullName evidence="11">Peptidase S11 D-alanyl-D-alanine carboxypeptidase A N-terminal domain-containing protein</fullName>
    </recommendedName>
</protein>
<keyword evidence="6" id="KW-0961">Cell wall biogenesis/degradation</keyword>
<dbReference type="GO" id="GO:0006508">
    <property type="term" value="P:proteolysis"/>
    <property type="evidence" value="ECO:0007669"/>
    <property type="project" value="InterPro"/>
</dbReference>
<evidence type="ECO:0000256" key="10">
    <source>
        <dbReference type="SAM" id="Phobius"/>
    </source>
</evidence>
<evidence type="ECO:0000256" key="4">
    <source>
        <dbReference type="ARBA" id="ARBA00022960"/>
    </source>
</evidence>
<dbReference type="Gene3D" id="3.40.710.10">
    <property type="entry name" value="DD-peptidase/beta-lactamase superfamily"/>
    <property type="match status" value="1"/>
</dbReference>
<dbReference type="EMBL" id="MGBG01000023">
    <property type="protein sequence ID" value="OGK63171.1"/>
    <property type="molecule type" value="Genomic_DNA"/>
</dbReference>
<dbReference type="GO" id="GO:0008360">
    <property type="term" value="P:regulation of cell shape"/>
    <property type="evidence" value="ECO:0007669"/>
    <property type="project" value="UniProtKB-KW"/>
</dbReference>
<evidence type="ECO:0000256" key="7">
    <source>
        <dbReference type="PIRSR" id="PIRSR618044-1"/>
    </source>
</evidence>
<evidence type="ECO:0000256" key="5">
    <source>
        <dbReference type="ARBA" id="ARBA00022984"/>
    </source>
</evidence>
<sequence length="308" mass="35156">MITKSKIYWKYCFYLLLAFFWLLYPGQQSLLKKAGLNYSAFIQNQPIKFKPEALPRLTDEIEKPLVFAQSYLVIDLSSFTPILSYRPVQKMYPASLVKLATAIVSYQHYPLEQQLTVNKVINEELKMGLVKNERISALNLLYGILVYSANDAAYTLAENYPGGVEPFVQEMNLLAKRLEMKNTHFTNPIGFDSPKQYTTAFDLALLSREFINNQVLLNIASTKSITVSDADFEHFHYLNSINELLGEIPHLGGLKTGTTDNAGQNLISFYRLNKKPLLLIVLKSEDRFVDTRALIDYLNSNLVFIEIT</sequence>
<dbReference type="Pfam" id="PF00768">
    <property type="entry name" value="Peptidase_S11"/>
    <property type="match status" value="1"/>
</dbReference>
<feature type="transmembrane region" description="Helical" evidence="10">
    <location>
        <begin position="7"/>
        <end position="24"/>
    </location>
</feature>
<reference evidence="12 13" key="1">
    <citation type="journal article" date="2016" name="Nat. Commun.">
        <title>Thousands of microbial genomes shed light on interconnected biogeochemical processes in an aquifer system.</title>
        <authorList>
            <person name="Anantharaman K."/>
            <person name="Brown C.T."/>
            <person name="Hug L.A."/>
            <person name="Sharon I."/>
            <person name="Castelle C.J."/>
            <person name="Probst A.J."/>
            <person name="Thomas B.C."/>
            <person name="Singh A."/>
            <person name="Wilkins M.J."/>
            <person name="Karaoz U."/>
            <person name="Brodie E.L."/>
            <person name="Williams K.H."/>
            <person name="Hubbard S.S."/>
            <person name="Banfield J.F."/>
        </authorList>
    </citation>
    <scope>NUCLEOTIDE SEQUENCE [LARGE SCALE GENOMIC DNA]</scope>
</reference>
<evidence type="ECO:0000313" key="12">
    <source>
        <dbReference type="EMBL" id="OGK63171.1"/>
    </source>
</evidence>
<evidence type="ECO:0000256" key="2">
    <source>
        <dbReference type="ARBA" id="ARBA00022729"/>
    </source>
</evidence>
<feature type="active site" description="Proton acceptor" evidence="7">
    <location>
        <position position="98"/>
    </location>
</feature>
<keyword evidence="10" id="KW-1133">Transmembrane helix</keyword>
<dbReference type="GO" id="GO:0071555">
    <property type="term" value="P:cell wall organization"/>
    <property type="evidence" value="ECO:0007669"/>
    <property type="project" value="UniProtKB-KW"/>
</dbReference>
<feature type="domain" description="Peptidase S11 D-alanyl-D-alanine carboxypeptidase A N-terminal" evidence="11">
    <location>
        <begin position="62"/>
        <end position="284"/>
    </location>
</feature>
<keyword evidence="3" id="KW-0378">Hydrolase</keyword>
<evidence type="ECO:0000256" key="3">
    <source>
        <dbReference type="ARBA" id="ARBA00022801"/>
    </source>
</evidence>
<dbReference type="AlphaFoldDB" id="A0A1F7K5L8"/>
<evidence type="ECO:0000256" key="8">
    <source>
        <dbReference type="PIRSR" id="PIRSR618044-2"/>
    </source>
</evidence>